<feature type="region of interest" description="Disordered" evidence="1">
    <location>
        <begin position="145"/>
        <end position="166"/>
    </location>
</feature>
<protein>
    <submittedName>
        <fullName evidence="3">Uncharacterized protein</fullName>
    </submittedName>
</protein>
<dbReference type="Proteomes" id="UP001374535">
    <property type="component" value="Chromosome 3"/>
</dbReference>
<keyword evidence="2" id="KW-0732">Signal</keyword>
<sequence length="166" mass="18868">MDIGPSHAAIGPILILVLHTQLMDTGPSHAAIGPILVLVLHTQLMDTDPSHAAIGPISVHVLHTQLMDILVHVLHTQLMDITRYRSFTHSYWTVDKSRPPHAVSDQSPLLRMDLRVKLRLGAPTEYYTQHKLEPYRRDILPFLPSRKRKGRHSNPHTAFLRQQNLL</sequence>
<gene>
    <name evidence="3" type="ORF">V8G54_010689</name>
</gene>
<evidence type="ECO:0000256" key="2">
    <source>
        <dbReference type="SAM" id="SignalP"/>
    </source>
</evidence>
<feature type="signal peptide" evidence="2">
    <location>
        <begin position="1"/>
        <end position="30"/>
    </location>
</feature>
<evidence type="ECO:0000256" key="1">
    <source>
        <dbReference type="SAM" id="MobiDB-lite"/>
    </source>
</evidence>
<dbReference type="AlphaFoldDB" id="A0AAQ3NZM3"/>
<organism evidence="3 4">
    <name type="scientific">Vigna mungo</name>
    <name type="common">Black gram</name>
    <name type="synonym">Phaseolus mungo</name>
    <dbReference type="NCBI Taxonomy" id="3915"/>
    <lineage>
        <taxon>Eukaryota</taxon>
        <taxon>Viridiplantae</taxon>
        <taxon>Streptophyta</taxon>
        <taxon>Embryophyta</taxon>
        <taxon>Tracheophyta</taxon>
        <taxon>Spermatophyta</taxon>
        <taxon>Magnoliopsida</taxon>
        <taxon>eudicotyledons</taxon>
        <taxon>Gunneridae</taxon>
        <taxon>Pentapetalae</taxon>
        <taxon>rosids</taxon>
        <taxon>fabids</taxon>
        <taxon>Fabales</taxon>
        <taxon>Fabaceae</taxon>
        <taxon>Papilionoideae</taxon>
        <taxon>50 kb inversion clade</taxon>
        <taxon>NPAAA clade</taxon>
        <taxon>indigoferoid/millettioid clade</taxon>
        <taxon>Phaseoleae</taxon>
        <taxon>Vigna</taxon>
    </lineage>
</organism>
<proteinExistence type="predicted"/>
<evidence type="ECO:0000313" key="4">
    <source>
        <dbReference type="Proteomes" id="UP001374535"/>
    </source>
</evidence>
<feature type="compositionally biased region" description="Basic residues" evidence="1">
    <location>
        <begin position="145"/>
        <end position="154"/>
    </location>
</feature>
<reference evidence="3 4" key="1">
    <citation type="journal article" date="2023" name="Life. Sci Alliance">
        <title>Evolutionary insights into 3D genome organization and epigenetic landscape of Vigna mungo.</title>
        <authorList>
            <person name="Junaid A."/>
            <person name="Singh B."/>
            <person name="Bhatia S."/>
        </authorList>
    </citation>
    <scope>NUCLEOTIDE SEQUENCE [LARGE SCALE GENOMIC DNA]</scope>
    <source>
        <strain evidence="3">Urdbean</strain>
    </source>
</reference>
<keyword evidence="4" id="KW-1185">Reference proteome</keyword>
<name>A0AAQ3NZM3_VIGMU</name>
<feature type="chain" id="PRO_5042955654" evidence="2">
    <location>
        <begin position="31"/>
        <end position="166"/>
    </location>
</feature>
<evidence type="ECO:0000313" key="3">
    <source>
        <dbReference type="EMBL" id="WVZ17707.1"/>
    </source>
</evidence>
<accession>A0AAQ3NZM3</accession>
<dbReference type="EMBL" id="CP144698">
    <property type="protein sequence ID" value="WVZ17707.1"/>
    <property type="molecule type" value="Genomic_DNA"/>
</dbReference>